<evidence type="ECO:0000256" key="5">
    <source>
        <dbReference type="SAM" id="Phobius"/>
    </source>
</evidence>
<dbReference type="OMA" id="GVMLAHH"/>
<keyword evidence="8" id="KW-1185">Reference proteome</keyword>
<keyword evidence="3 4" id="KW-0808">Transferase</keyword>
<dbReference type="PANTHER" id="PTHR48043:SF63">
    <property type="entry name" value="UDP GLUCURONOSYLTRANSFERASE 5 FAMILY, POLYPEPTIDE F1-RELATED"/>
    <property type="match status" value="1"/>
</dbReference>
<dbReference type="SUPFAM" id="SSF53756">
    <property type="entry name" value="UDP-Glycosyltransferase/glycogen phosphorylase"/>
    <property type="match status" value="1"/>
</dbReference>
<protein>
    <submittedName>
        <fullName evidence="7">Uncharacterized protein</fullName>
    </submittedName>
</protein>
<evidence type="ECO:0000256" key="2">
    <source>
        <dbReference type="ARBA" id="ARBA00022676"/>
    </source>
</evidence>
<dbReference type="OrthoDB" id="5835829at2759"/>
<dbReference type="AlphaFoldDB" id="A0A401TAX9"/>
<keyword evidence="5" id="KW-0812">Transmembrane</keyword>
<feature type="signal peptide" evidence="6">
    <location>
        <begin position="1"/>
        <end position="28"/>
    </location>
</feature>
<keyword evidence="2 4" id="KW-0328">Glycosyltransferase</keyword>
<dbReference type="PANTHER" id="PTHR48043">
    <property type="entry name" value="EG:EG0003.4 PROTEIN-RELATED"/>
    <property type="match status" value="1"/>
</dbReference>
<dbReference type="InterPro" id="IPR035595">
    <property type="entry name" value="UDP_glycos_trans_CS"/>
</dbReference>
<dbReference type="Pfam" id="PF00201">
    <property type="entry name" value="UDPGT"/>
    <property type="match status" value="1"/>
</dbReference>
<dbReference type="GO" id="GO:0008194">
    <property type="term" value="F:UDP-glycosyltransferase activity"/>
    <property type="evidence" value="ECO:0007669"/>
    <property type="project" value="InterPro"/>
</dbReference>
<comment type="similarity">
    <text evidence="1 4">Belongs to the UDP-glycosyltransferase family.</text>
</comment>
<proteinExistence type="inferred from homology"/>
<name>A0A401TAX9_CHIPU</name>
<dbReference type="STRING" id="137246.A0A401TAX9"/>
<evidence type="ECO:0000256" key="4">
    <source>
        <dbReference type="RuleBase" id="RU003718"/>
    </source>
</evidence>
<feature type="chain" id="PRO_5019329357" evidence="6">
    <location>
        <begin position="29"/>
        <end position="536"/>
    </location>
</feature>
<dbReference type="FunFam" id="3.40.50.2000:FF:000021">
    <property type="entry name" value="UDP-glucuronosyltransferase"/>
    <property type="match status" value="1"/>
</dbReference>
<keyword evidence="5" id="KW-1133">Transmembrane helix</keyword>
<dbReference type="PROSITE" id="PS00375">
    <property type="entry name" value="UDPGT"/>
    <property type="match status" value="1"/>
</dbReference>
<dbReference type="InterPro" id="IPR002213">
    <property type="entry name" value="UDP_glucos_trans"/>
</dbReference>
<evidence type="ECO:0000256" key="3">
    <source>
        <dbReference type="ARBA" id="ARBA00022679"/>
    </source>
</evidence>
<keyword evidence="5" id="KW-0472">Membrane</keyword>
<evidence type="ECO:0000256" key="1">
    <source>
        <dbReference type="ARBA" id="ARBA00009995"/>
    </source>
</evidence>
<dbReference type="CDD" id="cd03784">
    <property type="entry name" value="GT1_Gtf-like"/>
    <property type="match status" value="1"/>
</dbReference>
<organism evidence="7 8">
    <name type="scientific">Chiloscyllium punctatum</name>
    <name type="common">Brownbanded bambooshark</name>
    <name type="synonym">Hemiscyllium punctatum</name>
    <dbReference type="NCBI Taxonomy" id="137246"/>
    <lineage>
        <taxon>Eukaryota</taxon>
        <taxon>Metazoa</taxon>
        <taxon>Chordata</taxon>
        <taxon>Craniata</taxon>
        <taxon>Vertebrata</taxon>
        <taxon>Chondrichthyes</taxon>
        <taxon>Elasmobranchii</taxon>
        <taxon>Galeomorphii</taxon>
        <taxon>Galeoidea</taxon>
        <taxon>Orectolobiformes</taxon>
        <taxon>Hemiscylliidae</taxon>
        <taxon>Chiloscyllium</taxon>
    </lineage>
</organism>
<dbReference type="InterPro" id="IPR050271">
    <property type="entry name" value="UDP-glycosyltransferase"/>
</dbReference>
<dbReference type="Gene3D" id="3.40.50.2000">
    <property type="entry name" value="Glycogen Phosphorylase B"/>
    <property type="match status" value="2"/>
</dbReference>
<dbReference type="EMBL" id="BEZZ01023204">
    <property type="protein sequence ID" value="GCC39803.1"/>
    <property type="molecule type" value="Genomic_DNA"/>
</dbReference>
<comment type="caution">
    <text evidence="7">The sequence shown here is derived from an EMBL/GenBank/DDBJ whole genome shotgun (WGS) entry which is preliminary data.</text>
</comment>
<gene>
    <name evidence="7" type="ORF">chiPu_0023569</name>
</gene>
<evidence type="ECO:0000313" key="8">
    <source>
        <dbReference type="Proteomes" id="UP000287033"/>
    </source>
</evidence>
<evidence type="ECO:0000313" key="7">
    <source>
        <dbReference type="EMBL" id="GCC39803.1"/>
    </source>
</evidence>
<reference evidence="7 8" key="1">
    <citation type="journal article" date="2018" name="Nat. Ecol. Evol.">
        <title>Shark genomes provide insights into elasmobranch evolution and the origin of vertebrates.</title>
        <authorList>
            <person name="Hara Y"/>
            <person name="Yamaguchi K"/>
            <person name="Onimaru K"/>
            <person name="Kadota M"/>
            <person name="Koyanagi M"/>
            <person name="Keeley SD"/>
            <person name="Tatsumi K"/>
            <person name="Tanaka K"/>
            <person name="Motone F"/>
            <person name="Kageyama Y"/>
            <person name="Nozu R"/>
            <person name="Adachi N"/>
            <person name="Nishimura O"/>
            <person name="Nakagawa R"/>
            <person name="Tanegashima C"/>
            <person name="Kiyatake I"/>
            <person name="Matsumoto R"/>
            <person name="Murakumo K"/>
            <person name="Nishida K"/>
            <person name="Terakita A"/>
            <person name="Kuratani S"/>
            <person name="Sato K"/>
            <person name="Hyodo S Kuraku.S."/>
        </authorList>
    </citation>
    <scope>NUCLEOTIDE SEQUENCE [LARGE SCALE GENOMIC DNA]</scope>
</reference>
<keyword evidence="6" id="KW-0732">Signal</keyword>
<accession>A0A401TAX9</accession>
<feature type="transmembrane region" description="Helical" evidence="5">
    <location>
        <begin position="494"/>
        <end position="521"/>
    </location>
</feature>
<evidence type="ECO:0000256" key="6">
    <source>
        <dbReference type="SAM" id="SignalP"/>
    </source>
</evidence>
<dbReference type="Proteomes" id="UP000287033">
    <property type="component" value="Unassembled WGS sequence"/>
</dbReference>
<sequence>MACGSWESWESWLKITAVMVLLSPPACCSNILVVPVDGSHWLNMRVLLEELHARGHNISVLRSSSSRYIAEEPSLYHCFTMSLNGKMGITEDQEMLSQFLLDSLEILRGGLTLTAFVRNTQIIRKMLWETHHKQREFIRLLFEDSALMEKLQGAGFALVLTDPFFPAGVMLAHHLQLPLVCHTRWLSFGDSHYLIAPSPTSYVPVVGSRYTANMSFLQRLANAMHYITTVKLGSAMIHPSYDELCHRFLGPGTDIETLTQHADLWLMKVDFVFEFPRPTVPNIIYIGGIQCRPARPLPPDLEEFARGSGEHGVVFMSLGSLVTQIPAELAETIAEAFAQLPQRVIWKYQGDRPANLGNNTLLVRWAPQNDILGDPRTRAFISHGGTNGIYEAIYHGVPVLGLPLIFDQYDNLVRLDSRGAALTLDVSRLDSRQLLEGLREVLSQPSYREAMARLSALHRDQPQTPLQRAAFWVEFVLRHGGAAHLRPAFFGLPWYAYYSLDVALCLGMVVASLTGLALLAIRRLYRALRRVKEKQS</sequence>